<dbReference type="Proteomes" id="UP000831786">
    <property type="component" value="Chromosome"/>
</dbReference>
<dbReference type="SUPFAM" id="SSF51735">
    <property type="entry name" value="NAD(P)-binding Rossmann-fold domains"/>
    <property type="match status" value="1"/>
</dbReference>
<dbReference type="InterPro" id="IPR013328">
    <property type="entry name" value="6PGD_dom2"/>
</dbReference>
<dbReference type="InterPro" id="IPR002204">
    <property type="entry name" value="3-OH-isobutyrate_DH-rel_CS"/>
</dbReference>
<keyword evidence="3" id="KW-0520">NAD</keyword>
<protein>
    <submittedName>
        <fullName evidence="6">NAD(P)-dependent oxidoreductase</fullName>
    </submittedName>
</protein>
<accession>A0ABY4FNV0</accession>
<dbReference type="InterPro" id="IPR029154">
    <property type="entry name" value="HIBADH-like_NADP-bd"/>
</dbReference>
<gene>
    <name evidence="6" type="ORF">MUN78_03385</name>
</gene>
<dbReference type="Gene3D" id="3.40.50.720">
    <property type="entry name" value="NAD(P)-binding Rossmann-like Domain"/>
    <property type="match status" value="1"/>
</dbReference>
<sequence>MSRILFIGLGNMGAPMARRLADAGHELAVQDLDPDRVAALASASPRIRAAAPEDRARAEVVVTMLPTSDSVEAALEASGLVGELARGTLVVDMSSAEPVRSRALADRLGAAGLRALDAPVSGGVRGAEAGTLAIMVGGEDADVDAVAPMLRELGGTIAHVGGHGAGHAAKALNNLVSAASVVATAEAIRAARSFGIASQRFVEVLNASSGRSVTSEQKAERFMLSGTFDSGFPVGLMNKDVAIAVGLADAQGDPVVLGAHVAKIWAATAERFADADHTRMYELLDRIAVGREEDPR</sequence>
<dbReference type="PANTHER" id="PTHR22981:SF7">
    <property type="entry name" value="3-HYDROXYISOBUTYRATE DEHYDROGENASE, MITOCHONDRIAL"/>
    <property type="match status" value="1"/>
</dbReference>
<dbReference type="RefSeq" id="WP_244728811.1">
    <property type="nucleotide sequence ID" value="NZ_CP095045.1"/>
</dbReference>
<dbReference type="PROSITE" id="PS00895">
    <property type="entry name" value="3_HYDROXYISOBUT_DH"/>
    <property type="match status" value="1"/>
</dbReference>
<dbReference type="Pfam" id="PF14833">
    <property type="entry name" value="NAD_binding_11"/>
    <property type="match status" value="1"/>
</dbReference>
<keyword evidence="2" id="KW-0560">Oxidoreductase</keyword>
<dbReference type="InterPro" id="IPR006115">
    <property type="entry name" value="6PGDH_NADP-bd"/>
</dbReference>
<dbReference type="InterPro" id="IPR015815">
    <property type="entry name" value="HIBADH-related"/>
</dbReference>
<evidence type="ECO:0000256" key="1">
    <source>
        <dbReference type="ARBA" id="ARBA00009080"/>
    </source>
</evidence>
<evidence type="ECO:0000313" key="6">
    <source>
        <dbReference type="EMBL" id="UOQ57894.1"/>
    </source>
</evidence>
<dbReference type="Gene3D" id="1.10.1040.10">
    <property type="entry name" value="N-(1-d-carboxylethyl)-l-norvaline Dehydrogenase, domain 2"/>
    <property type="match status" value="1"/>
</dbReference>
<keyword evidence="7" id="KW-1185">Reference proteome</keyword>
<feature type="domain" description="3-hydroxyisobutyrate dehydrogenase-like NAD-binding" evidence="5">
    <location>
        <begin position="164"/>
        <end position="284"/>
    </location>
</feature>
<reference evidence="6 7" key="1">
    <citation type="submission" date="2022-04" db="EMBL/GenBank/DDBJ databases">
        <title>Leucobacter sp. isolated from rhizosphere of garlic.</title>
        <authorList>
            <person name="Won M."/>
            <person name="Lee C.-M."/>
            <person name="Woen H.-Y."/>
            <person name="Kwon S.-W."/>
        </authorList>
    </citation>
    <scope>NUCLEOTIDE SEQUENCE [LARGE SCALE GENOMIC DNA]</scope>
    <source>
        <strain evidence="6 7">H21R-40</strain>
    </source>
</reference>
<evidence type="ECO:0000259" key="5">
    <source>
        <dbReference type="Pfam" id="PF14833"/>
    </source>
</evidence>
<feature type="domain" description="6-phosphogluconate dehydrogenase NADP-binding" evidence="4">
    <location>
        <begin position="4"/>
        <end position="161"/>
    </location>
</feature>
<dbReference type="Pfam" id="PF03446">
    <property type="entry name" value="NAD_binding_2"/>
    <property type="match status" value="1"/>
</dbReference>
<name>A0ABY4FNV0_9MICO</name>
<dbReference type="PANTHER" id="PTHR22981">
    <property type="entry name" value="3-HYDROXYISOBUTYRATE DEHYDROGENASE-RELATED"/>
    <property type="match status" value="1"/>
</dbReference>
<evidence type="ECO:0000259" key="4">
    <source>
        <dbReference type="Pfam" id="PF03446"/>
    </source>
</evidence>
<evidence type="ECO:0000256" key="3">
    <source>
        <dbReference type="ARBA" id="ARBA00023027"/>
    </source>
</evidence>
<dbReference type="InterPro" id="IPR036291">
    <property type="entry name" value="NAD(P)-bd_dom_sf"/>
</dbReference>
<comment type="similarity">
    <text evidence="1">Belongs to the HIBADH-related family.</text>
</comment>
<organism evidence="6 7">
    <name type="scientific">Leucobacter allii</name>
    <dbReference type="NCBI Taxonomy" id="2932247"/>
    <lineage>
        <taxon>Bacteria</taxon>
        <taxon>Bacillati</taxon>
        <taxon>Actinomycetota</taxon>
        <taxon>Actinomycetes</taxon>
        <taxon>Micrococcales</taxon>
        <taxon>Microbacteriaceae</taxon>
        <taxon>Leucobacter</taxon>
    </lineage>
</organism>
<dbReference type="SUPFAM" id="SSF48179">
    <property type="entry name" value="6-phosphogluconate dehydrogenase C-terminal domain-like"/>
    <property type="match status" value="1"/>
</dbReference>
<dbReference type="EMBL" id="CP095045">
    <property type="protein sequence ID" value="UOQ57894.1"/>
    <property type="molecule type" value="Genomic_DNA"/>
</dbReference>
<evidence type="ECO:0000313" key="7">
    <source>
        <dbReference type="Proteomes" id="UP000831786"/>
    </source>
</evidence>
<dbReference type="InterPro" id="IPR008927">
    <property type="entry name" value="6-PGluconate_DH-like_C_sf"/>
</dbReference>
<dbReference type="PIRSF" id="PIRSF000103">
    <property type="entry name" value="HIBADH"/>
    <property type="match status" value="1"/>
</dbReference>
<evidence type="ECO:0000256" key="2">
    <source>
        <dbReference type="ARBA" id="ARBA00023002"/>
    </source>
</evidence>
<proteinExistence type="inferred from homology"/>